<dbReference type="InterPro" id="IPR036388">
    <property type="entry name" value="WH-like_DNA-bd_sf"/>
</dbReference>
<comment type="caution">
    <text evidence="6">The sequence shown here is derived from an EMBL/GenBank/DDBJ whole genome shotgun (WGS) entry which is preliminary data.</text>
</comment>
<evidence type="ECO:0000313" key="6">
    <source>
        <dbReference type="EMBL" id="KJZ13077.1"/>
    </source>
</evidence>
<evidence type="ECO:0000259" key="5">
    <source>
        <dbReference type="PROSITE" id="PS50931"/>
    </source>
</evidence>
<evidence type="ECO:0000256" key="4">
    <source>
        <dbReference type="ARBA" id="ARBA00023163"/>
    </source>
</evidence>
<dbReference type="PANTHER" id="PTHR30537">
    <property type="entry name" value="HTH-TYPE TRANSCRIPTIONAL REGULATOR"/>
    <property type="match status" value="1"/>
</dbReference>
<dbReference type="PATRIC" id="fig|43658.5.peg.359"/>
<evidence type="ECO:0000313" key="7">
    <source>
        <dbReference type="Proteomes" id="UP000033452"/>
    </source>
</evidence>
<organism evidence="6 7">
    <name type="scientific">Pseudoalteromonas rubra</name>
    <dbReference type="NCBI Taxonomy" id="43658"/>
    <lineage>
        <taxon>Bacteria</taxon>
        <taxon>Pseudomonadati</taxon>
        <taxon>Pseudomonadota</taxon>
        <taxon>Gammaproteobacteria</taxon>
        <taxon>Alteromonadales</taxon>
        <taxon>Pseudoalteromonadaceae</taxon>
        <taxon>Pseudoalteromonas</taxon>
    </lineage>
</organism>
<dbReference type="SUPFAM" id="SSF46785">
    <property type="entry name" value="Winged helix' DNA-binding domain"/>
    <property type="match status" value="1"/>
</dbReference>
<sequence length="288" mass="32366">MDRWSGLDEFVAVATCGSFTGAAQQLDTSVAQVSRRVKTLESELGYQLLTRTTRNLALTPEGQIFLGHARLLQHAYEDATAALRQRDSEPTGKIRLTAPVMYGEQYIMPLVHQFMCRFPSVTVEMELTNAQLDLVEQGVDLAIRIGQLKDSSLHAKRLSQRRTLVCVSPEYLQQQGPITSIRDLARQNCLLGNAQYWRFMDHGVERHVKVTGTLRCNSGWALLDAAKQGLGVVQLPHYYVQDAIECKELVTVLDDFTPKEEGIWAVYPPRKYLSTAIRALIDFLAQSL</sequence>
<dbReference type="GO" id="GO:0006351">
    <property type="term" value="P:DNA-templated transcription"/>
    <property type="evidence" value="ECO:0007669"/>
    <property type="project" value="TreeGrafter"/>
</dbReference>
<dbReference type="GO" id="GO:0003700">
    <property type="term" value="F:DNA-binding transcription factor activity"/>
    <property type="evidence" value="ECO:0007669"/>
    <property type="project" value="InterPro"/>
</dbReference>
<dbReference type="InterPro" id="IPR000847">
    <property type="entry name" value="LysR_HTH_N"/>
</dbReference>
<evidence type="ECO:0000256" key="3">
    <source>
        <dbReference type="ARBA" id="ARBA00023125"/>
    </source>
</evidence>
<keyword evidence="4" id="KW-0804">Transcription</keyword>
<dbReference type="AlphaFoldDB" id="A0A0F4R2R1"/>
<dbReference type="InterPro" id="IPR036390">
    <property type="entry name" value="WH_DNA-bd_sf"/>
</dbReference>
<accession>A0A0F4R2R1</accession>
<dbReference type="RefSeq" id="WP_046003231.1">
    <property type="nucleotide sequence ID" value="NZ_JXYA01000002.1"/>
</dbReference>
<evidence type="ECO:0000256" key="2">
    <source>
        <dbReference type="ARBA" id="ARBA00023015"/>
    </source>
</evidence>
<feature type="domain" description="HTH lysR-type" evidence="5">
    <location>
        <begin position="10"/>
        <end position="59"/>
    </location>
</feature>
<protein>
    <submittedName>
        <fullName evidence="6">LysR family transcriptional regulator</fullName>
    </submittedName>
</protein>
<comment type="similarity">
    <text evidence="1">Belongs to the LysR transcriptional regulatory family.</text>
</comment>
<keyword evidence="2" id="KW-0805">Transcription regulation</keyword>
<dbReference type="GO" id="GO:0043565">
    <property type="term" value="F:sequence-specific DNA binding"/>
    <property type="evidence" value="ECO:0007669"/>
    <property type="project" value="TreeGrafter"/>
</dbReference>
<dbReference type="SUPFAM" id="SSF53850">
    <property type="entry name" value="Periplasmic binding protein-like II"/>
    <property type="match status" value="1"/>
</dbReference>
<dbReference type="OrthoDB" id="9786526at2"/>
<name>A0A0F4R2R1_9GAMM</name>
<proteinExistence type="inferred from homology"/>
<dbReference type="InterPro" id="IPR005119">
    <property type="entry name" value="LysR_subst-bd"/>
</dbReference>
<keyword evidence="3" id="KW-0238">DNA-binding</keyword>
<dbReference type="InterPro" id="IPR058163">
    <property type="entry name" value="LysR-type_TF_proteobact-type"/>
</dbReference>
<dbReference type="Gene3D" id="3.40.190.290">
    <property type="match status" value="1"/>
</dbReference>
<dbReference type="Proteomes" id="UP000033452">
    <property type="component" value="Unassembled WGS sequence"/>
</dbReference>
<dbReference type="Pfam" id="PF03466">
    <property type="entry name" value="LysR_substrate"/>
    <property type="match status" value="1"/>
</dbReference>
<dbReference type="FunFam" id="3.40.190.290:FF:000001">
    <property type="entry name" value="Transcriptional regulator, LysR family"/>
    <property type="match status" value="1"/>
</dbReference>
<reference evidence="6 7" key="1">
    <citation type="journal article" date="2015" name="BMC Genomics">
        <title>Genome mining reveals unlocked bioactive potential of marine Gram-negative bacteria.</title>
        <authorList>
            <person name="Machado H."/>
            <person name="Sonnenschein E.C."/>
            <person name="Melchiorsen J."/>
            <person name="Gram L."/>
        </authorList>
    </citation>
    <scope>NUCLEOTIDE SEQUENCE [LARGE SCALE GENOMIC DNA]</scope>
    <source>
        <strain evidence="6 7">S2471</strain>
    </source>
</reference>
<dbReference type="PANTHER" id="PTHR30537:SF10">
    <property type="entry name" value="TRANSCRIPTIONAL REGULATOR-RELATED"/>
    <property type="match status" value="1"/>
</dbReference>
<evidence type="ECO:0000256" key="1">
    <source>
        <dbReference type="ARBA" id="ARBA00009437"/>
    </source>
</evidence>
<dbReference type="EMBL" id="JXYA01000002">
    <property type="protein sequence ID" value="KJZ13077.1"/>
    <property type="molecule type" value="Genomic_DNA"/>
</dbReference>
<dbReference type="PROSITE" id="PS50931">
    <property type="entry name" value="HTH_LYSR"/>
    <property type="match status" value="1"/>
</dbReference>
<dbReference type="Pfam" id="PF00126">
    <property type="entry name" value="HTH_1"/>
    <property type="match status" value="1"/>
</dbReference>
<dbReference type="Gene3D" id="1.10.10.10">
    <property type="entry name" value="Winged helix-like DNA-binding domain superfamily/Winged helix DNA-binding domain"/>
    <property type="match status" value="1"/>
</dbReference>
<gene>
    <name evidence="6" type="ORF">TW77_01730</name>
</gene>
<keyword evidence="7" id="KW-1185">Reference proteome</keyword>
<dbReference type="FunFam" id="1.10.10.10:FF:000001">
    <property type="entry name" value="LysR family transcriptional regulator"/>
    <property type="match status" value="1"/>
</dbReference>